<organism evidence="1">
    <name type="scientific">Rhipicephalus zambeziensis</name>
    <dbReference type="NCBI Taxonomy" id="60191"/>
    <lineage>
        <taxon>Eukaryota</taxon>
        <taxon>Metazoa</taxon>
        <taxon>Ecdysozoa</taxon>
        <taxon>Arthropoda</taxon>
        <taxon>Chelicerata</taxon>
        <taxon>Arachnida</taxon>
        <taxon>Acari</taxon>
        <taxon>Parasitiformes</taxon>
        <taxon>Ixodida</taxon>
        <taxon>Ixodoidea</taxon>
        <taxon>Ixodidae</taxon>
        <taxon>Rhipicephalinae</taxon>
        <taxon>Rhipicephalus</taxon>
        <taxon>Rhipicephalus</taxon>
    </lineage>
</organism>
<dbReference type="SUPFAM" id="SSF50814">
    <property type="entry name" value="Lipocalins"/>
    <property type="match status" value="1"/>
</dbReference>
<dbReference type="Gene3D" id="2.40.128.20">
    <property type="match status" value="1"/>
</dbReference>
<dbReference type="GO" id="GO:0043176">
    <property type="term" value="F:amine binding"/>
    <property type="evidence" value="ECO:0007669"/>
    <property type="project" value="InterPro"/>
</dbReference>
<dbReference type="GO" id="GO:0030682">
    <property type="term" value="P:symbiont-mediated perturbation of host defenses"/>
    <property type="evidence" value="ECO:0007669"/>
    <property type="project" value="InterPro"/>
</dbReference>
<name>A0A224YEH8_9ACAR</name>
<sequence length="187" mass="21344">MSGWDFFRSEKKYVLLQRSYNITGGLNDSICLKAPFRPIVYQNNTLEKTFTYRNMSSTYKLDLPGGAAIWPSARFLMEFSAKDSTPAKVARVDPLNYVNSTFIYAAHGYNIPAPTWKFRYCDETCAVIEVLSKHKNMTGDSTCELWVRVGLKETLYLSAQTEACKSYFQTSCYTSYPTQVYIPSLCN</sequence>
<proteinExistence type="predicted"/>
<evidence type="ECO:0000313" key="1">
    <source>
        <dbReference type="EMBL" id="MAA15375.1"/>
    </source>
</evidence>
<dbReference type="Pfam" id="PF02098">
    <property type="entry name" value="His_binding"/>
    <property type="match status" value="1"/>
</dbReference>
<protein>
    <submittedName>
        <fullName evidence="1">Lipocalin</fullName>
    </submittedName>
</protein>
<reference evidence="1" key="1">
    <citation type="journal article" date="2017" name="Parasit. Vectors">
        <title>Sialotranscriptomics of Rhipicephalus zambeziensis reveals intricate expression profiles of secretory proteins and suggests tight temporal transcriptional regulation during blood-feeding.</title>
        <authorList>
            <person name="de Castro M.H."/>
            <person name="de Klerk D."/>
            <person name="Pienaar R."/>
            <person name="Rees D.J.G."/>
            <person name="Mans B.J."/>
        </authorList>
    </citation>
    <scope>NUCLEOTIDE SEQUENCE</scope>
    <source>
        <tissue evidence="1">Salivary glands</tissue>
    </source>
</reference>
<dbReference type="AlphaFoldDB" id="A0A224YEH8"/>
<dbReference type="InterPro" id="IPR012674">
    <property type="entry name" value="Calycin"/>
</dbReference>
<dbReference type="EMBL" id="GFPF01004229">
    <property type="protein sequence ID" value="MAA15375.1"/>
    <property type="molecule type" value="Transcribed_RNA"/>
</dbReference>
<dbReference type="InterPro" id="IPR002970">
    <property type="entry name" value="Tick_his-bd"/>
</dbReference>
<accession>A0A224YEH8</accession>